<comment type="catalytic activity">
    <reaction evidence="7">
        <text>N-terminal N(alpha)-acetyl-L-cysteinyl-L-aspartyl-[protein] + H2O = N-terminal L-aspartyl-[protein] + N-acetyl-L-cysteine</text>
        <dbReference type="Rhea" id="RHEA:74579"/>
        <dbReference type="Rhea" id="RHEA-COMP:12669"/>
        <dbReference type="Rhea" id="RHEA-COMP:18395"/>
        <dbReference type="ChEBI" id="CHEBI:15377"/>
        <dbReference type="ChEBI" id="CHEBI:64720"/>
        <dbReference type="ChEBI" id="CHEBI:78236"/>
        <dbReference type="ChEBI" id="CHEBI:193599"/>
    </reaction>
    <physiologicalReaction direction="left-to-right" evidence="7">
        <dbReference type="Rhea" id="RHEA:74580"/>
    </physiologicalReaction>
</comment>
<dbReference type="Pfam" id="PF21646">
    <property type="entry name" value="ACTMAP-like_C"/>
    <property type="match status" value="1"/>
</dbReference>
<dbReference type="PROSITE" id="PS51186">
    <property type="entry name" value="GNAT"/>
    <property type="match status" value="1"/>
</dbReference>
<proteinExistence type="inferred from homology"/>
<keyword evidence="1" id="KW-0031">Aminopeptidase</keyword>
<feature type="domain" description="N-acetyltransferase" evidence="8">
    <location>
        <begin position="27"/>
        <end position="175"/>
    </location>
</feature>
<dbReference type="PANTHER" id="PTHR28631">
    <property type="entry name" value="UPF0692 PROTEIN C19ORF54"/>
    <property type="match status" value="1"/>
</dbReference>
<dbReference type="Gene3D" id="3.40.630.30">
    <property type="match status" value="1"/>
</dbReference>
<evidence type="ECO:0000256" key="6">
    <source>
        <dbReference type="ARBA" id="ARBA00034908"/>
    </source>
</evidence>
<dbReference type="SUPFAM" id="SSF55729">
    <property type="entry name" value="Acyl-CoA N-acyltransferases (Nat)"/>
    <property type="match status" value="1"/>
</dbReference>
<name>A0A0H5QT97_9EUKA</name>
<dbReference type="EMBL" id="HACM01004781">
    <property type="protein sequence ID" value="CRZ05223.1"/>
    <property type="molecule type" value="Transcribed_RNA"/>
</dbReference>
<protein>
    <recommendedName>
        <fullName evidence="5">Actin maturation protease</fullName>
    </recommendedName>
    <alternativeName>
        <fullName evidence="6">Actin aminopeptidase ACTMAP</fullName>
    </alternativeName>
</protein>
<dbReference type="PANTHER" id="PTHR28631:SF1">
    <property type="entry name" value="ACTIN MATURATION PROTEASE"/>
    <property type="match status" value="1"/>
</dbReference>
<evidence type="ECO:0000256" key="2">
    <source>
        <dbReference type="ARBA" id="ARBA00022670"/>
    </source>
</evidence>
<evidence type="ECO:0000259" key="8">
    <source>
        <dbReference type="PROSITE" id="PS51186"/>
    </source>
</evidence>
<evidence type="ECO:0000256" key="1">
    <source>
        <dbReference type="ARBA" id="ARBA00022438"/>
    </source>
</evidence>
<dbReference type="InterPro" id="IPR016181">
    <property type="entry name" value="Acyl_CoA_acyltransferase"/>
</dbReference>
<evidence type="ECO:0000313" key="9">
    <source>
        <dbReference type="EMBL" id="CRZ05223.1"/>
    </source>
</evidence>
<dbReference type="AlphaFoldDB" id="A0A0H5QT97"/>
<reference evidence="9" key="1">
    <citation type="submission" date="2015-04" db="EMBL/GenBank/DDBJ databases">
        <title>The genome sequence of the plant pathogenic Rhizarian Plasmodiophora brassicae reveals insights in its biotrophic life cycle and the origin of chitin synthesis.</title>
        <authorList>
            <person name="Schwelm A."/>
            <person name="Fogelqvist J."/>
            <person name="Knaust A."/>
            <person name="Julke S."/>
            <person name="Lilja T."/>
            <person name="Dhandapani V."/>
            <person name="Bonilla-Rosso G."/>
            <person name="Karlsson M."/>
            <person name="Shevchenko A."/>
            <person name="Choi S.R."/>
            <person name="Kim H.G."/>
            <person name="Park J.Y."/>
            <person name="Lim Y.P."/>
            <person name="Ludwig-Muller J."/>
            <person name="Dixelius C."/>
        </authorList>
    </citation>
    <scope>NUCLEOTIDE SEQUENCE</scope>
    <source>
        <tissue evidence="9">Potato root galls</tissue>
    </source>
</reference>
<dbReference type="InterPro" id="IPR000182">
    <property type="entry name" value="GNAT_dom"/>
</dbReference>
<keyword evidence="2" id="KW-0645">Protease</keyword>
<comment type="similarity">
    <text evidence="4">Belongs to the ACTMAP family.</text>
</comment>
<sequence length="456" mass="50673">MIDGGEGGGNSIGLGPQPPTHTRPQIVSLLDIAPQDVPAVVSAVTSIVSLQWPQKATLLHILPLVHDPDAMCLIMLLSSKVIGFAKLIRVQRSHRNLVGFLACLIIDKDHRHQGFGAYFLDDVERRAAESMYSRIYLSAELSPIFFSVSGYTPCPLVRDILHSRIVTSSMQHYLAQASSKVELGEKQSWATKALIEERPIVNSNYDWWWSRLPFHLNASTSYLMFVHYLPWSSQIGPSCGLSALRMSCLASCARFHGSVVDGKYNAMKVQETTDFIAKCAPFQSIRSGIETFDIFEDPPNINRRISLLQTAIKLKFTWIGEMFNALHLACLAKSYCGLNVQVHKGTFTKRDILNHIINRKNIILAYDRGPNHQPILNGGNSAHWAIITGILINMDTNHIDVILQHGLSHYPLVVKADLLLESNKQLTGPISSASCYRIGSEGIQLAQYFLVMDAVA</sequence>
<keyword evidence="3" id="KW-0378">Hydrolase</keyword>
<accession>A0A0H5QT97</accession>
<evidence type="ECO:0000256" key="7">
    <source>
        <dbReference type="ARBA" id="ARBA00049041"/>
    </source>
</evidence>
<dbReference type="CDD" id="cd04301">
    <property type="entry name" value="NAT_SF"/>
    <property type="match status" value="1"/>
</dbReference>
<dbReference type="GO" id="GO:0004177">
    <property type="term" value="F:aminopeptidase activity"/>
    <property type="evidence" value="ECO:0007669"/>
    <property type="project" value="UniProtKB-KW"/>
</dbReference>
<dbReference type="GO" id="GO:0006508">
    <property type="term" value="P:proteolysis"/>
    <property type="evidence" value="ECO:0007669"/>
    <property type="project" value="UniProtKB-KW"/>
</dbReference>
<evidence type="ECO:0000256" key="4">
    <source>
        <dbReference type="ARBA" id="ARBA00034725"/>
    </source>
</evidence>
<organism evidence="9">
    <name type="scientific">Spongospora subterranea</name>
    <dbReference type="NCBI Taxonomy" id="70186"/>
    <lineage>
        <taxon>Eukaryota</taxon>
        <taxon>Sar</taxon>
        <taxon>Rhizaria</taxon>
        <taxon>Endomyxa</taxon>
        <taxon>Phytomyxea</taxon>
        <taxon>Plasmodiophorida</taxon>
        <taxon>Plasmodiophoridae</taxon>
        <taxon>Spongospora</taxon>
    </lineage>
</organism>
<dbReference type="GO" id="GO:0016747">
    <property type="term" value="F:acyltransferase activity, transferring groups other than amino-acyl groups"/>
    <property type="evidence" value="ECO:0007669"/>
    <property type="project" value="InterPro"/>
</dbReference>
<evidence type="ECO:0000256" key="3">
    <source>
        <dbReference type="ARBA" id="ARBA00022801"/>
    </source>
</evidence>
<dbReference type="InterPro" id="IPR040043">
    <property type="entry name" value="ACTMAP"/>
</dbReference>
<evidence type="ECO:0000256" key="5">
    <source>
        <dbReference type="ARBA" id="ARBA00034848"/>
    </source>
</evidence>
<dbReference type="Pfam" id="PF00583">
    <property type="entry name" value="Acetyltransf_1"/>
    <property type="match status" value="1"/>
</dbReference>